<dbReference type="PROSITE" id="PS00211">
    <property type="entry name" value="ABC_TRANSPORTER_1"/>
    <property type="match status" value="1"/>
</dbReference>
<feature type="domain" description="ABC transporter" evidence="8">
    <location>
        <begin position="23"/>
        <end position="265"/>
    </location>
</feature>
<dbReference type="PROSITE" id="PS50893">
    <property type="entry name" value="ABC_TRANSPORTER_2"/>
    <property type="match status" value="1"/>
</dbReference>
<gene>
    <name evidence="9" type="ORF">A4S15_08330</name>
</gene>
<name>A0A1W9HXU7_9HYPH</name>
<evidence type="ECO:0000256" key="3">
    <source>
        <dbReference type="ARBA" id="ARBA00022475"/>
    </source>
</evidence>
<protein>
    <recommendedName>
        <fullName evidence="8">ABC transporter domain-containing protein</fullName>
    </recommendedName>
</protein>
<dbReference type="Proteomes" id="UP000192872">
    <property type="component" value="Unassembled WGS sequence"/>
</dbReference>
<keyword evidence="3" id="KW-1003">Cell membrane</keyword>
<proteinExistence type="inferred from homology"/>
<comment type="caution">
    <text evidence="9">The sequence shown here is derived from an EMBL/GenBank/DDBJ whole genome shotgun (WGS) entry which is preliminary data.</text>
</comment>
<dbReference type="SUPFAM" id="SSF52540">
    <property type="entry name" value="P-loop containing nucleoside triphosphate hydrolases"/>
    <property type="match status" value="1"/>
</dbReference>
<evidence type="ECO:0000313" key="9">
    <source>
        <dbReference type="EMBL" id="OQW52268.1"/>
    </source>
</evidence>
<evidence type="ECO:0000313" key="10">
    <source>
        <dbReference type="Proteomes" id="UP000192872"/>
    </source>
</evidence>
<keyword evidence="2" id="KW-0813">Transport</keyword>
<evidence type="ECO:0000256" key="4">
    <source>
        <dbReference type="ARBA" id="ARBA00022741"/>
    </source>
</evidence>
<dbReference type="GO" id="GO:0005524">
    <property type="term" value="F:ATP binding"/>
    <property type="evidence" value="ECO:0007669"/>
    <property type="project" value="UniProtKB-KW"/>
</dbReference>
<keyword evidence="6" id="KW-1278">Translocase</keyword>
<evidence type="ECO:0000256" key="2">
    <source>
        <dbReference type="ARBA" id="ARBA00022448"/>
    </source>
</evidence>
<dbReference type="SMART" id="SM00382">
    <property type="entry name" value="AAA"/>
    <property type="match status" value="1"/>
</dbReference>
<accession>A0A1W9HXU7</accession>
<dbReference type="InterPro" id="IPR003439">
    <property type="entry name" value="ABC_transporter-like_ATP-bd"/>
</dbReference>
<dbReference type="Gene3D" id="3.40.50.300">
    <property type="entry name" value="P-loop containing nucleotide triphosphate hydrolases"/>
    <property type="match status" value="1"/>
</dbReference>
<organism evidence="9 10">
    <name type="scientific">Candidatus Raskinella chloraquaticus</name>
    <dbReference type="NCBI Taxonomy" id="1951219"/>
    <lineage>
        <taxon>Bacteria</taxon>
        <taxon>Pseudomonadati</taxon>
        <taxon>Pseudomonadota</taxon>
        <taxon>Alphaproteobacteria</taxon>
        <taxon>Hyphomicrobiales</taxon>
        <taxon>Phreatobacteraceae</taxon>
        <taxon>Candidatus Raskinella</taxon>
    </lineage>
</organism>
<dbReference type="GO" id="GO:0016887">
    <property type="term" value="F:ATP hydrolysis activity"/>
    <property type="evidence" value="ECO:0007669"/>
    <property type="project" value="InterPro"/>
</dbReference>
<dbReference type="InterPro" id="IPR003593">
    <property type="entry name" value="AAA+_ATPase"/>
</dbReference>
<dbReference type="AlphaFoldDB" id="A0A1W9HXU7"/>
<dbReference type="Pfam" id="PF00005">
    <property type="entry name" value="ABC_tran"/>
    <property type="match status" value="1"/>
</dbReference>
<dbReference type="InterPro" id="IPR027417">
    <property type="entry name" value="P-loop_NTPase"/>
</dbReference>
<dbReference type="STRING" id="1827387.A4S15_08330"/>
<evidence type="ECO:0000256" key="5">
    <source>
        <dbReference type="ARBA" id="ARBA00022840"/>
    </source>
</evidence>
<dbReference type="PANTHER" id="PTHR43166:SF6">
    <property type="entry name" value="PHOSPHONATES IMPORT ATP-BINDING PROTEIN PHNC"/>
    <property type="match status" value="1"/>
</dbReference>
<evidence type="ECO:0000259" key="8">
    <source>
        <dbReference type="PROSITE" id="PS50893"/>
    </source>
</evidence>
<dbReference type="PANTHER" id="PTHR43166">
    <property type="entry name" value="AMINO ACID IMPORT ATP-BINDING PROTEIN"/>
    <property type="match status" value="1"/>
</dbReference>
<keyword evidence="4" id="KW-0547">Nucleotide-binding</keyword>
<evidence type="ECO:0000256" key="1">
    <source>
        <dbReference type="ARBA" id="ARBA00005417"/>
    </source>
</evidence>
<comment type="similarity">
    <text evidence="1">Belongs to the ABC transporter superfamily.</text>
</comment>
<evidence type="ECO:0000256" key="6">
    <source>
        <dbReference type="ARBA" id="ARBA00022967"/>
    </source>
</evidence>
<dbReference type="InterPro" id="IPR017871">
    <property type="entry name" value="ABC_transporter-like_CS"/>
</dbReference>
<keyword evidence="7" id="KW-0472">Membrane</keyword>
<evidence type="ECO:0000256" key="7">
    <source>
        <dbReference type="ARBA" id="ARBA00023136"/>
    </source>
</evidence>
<reference evidence="9 10" key="1">
    <citation type="journal article" date="2017" name="Water Res.">
        <title>Comammox in drinking water systems.</title>
        <authorList>
            <person name="Wang Y."/>
            <person name="Ma L."/>
            <person name="Mao Y."/>
            <person name="Jiang X."/>
            <person name="Xia Y."/>
            <person name="Yu K."/>
            <person name="Li B."/>
            <person name="Zhang T."/>
        </authorList>
    </citation>
    <scope>NUCLEOTIDE SEQUENCE [LARGE SCALE GENOMIC DNA]</scope>
    <source>
        <strain evidence="9">SG_bin8</strain>
    </source>
</reference>
<keyword evidence="5" id="KW-0067">ATP-binding</keyword>
<sequence>MVSSTLARILPPEPEAPPAPPVLAVSSLAKTFGERAVLRDVSLVAYRGEVTALIGANGTGKSTLLRALVRLVEPDSGRVMMLGQDVRTLDRAALKAFRSRVGFVFQKHNLVGRLSVLTNVVHGVQARMSGPRSWHHALAPAAIREEAMACLAAVGLADRALQRADSLSGGQSQRVAIARMLMQRPEFVLADEPDASLDPRAGRELMELLYRLAHDKGLVMISHRMEHTLRFSDRIIGLAGGIVALALETRHAHADQLKAFFDRPAGFSHAEDESPYG</sequence>
<dbReference type="EMBL" id="LWDL01000014">
    <property type="protein sequence ID" value="OQW52268.1"/>
    <property type="molecule type" value="Genomic_DNA"/>
</dbReference>
<dbReference type="InterPro" id="IPR050086">
    <property type="entry name" value="MetN_ABC_transporter-like"/>
</dbReference>